<gene>
    <name evidence="4" type="ORF">D1614_11840</name>
</gene>
<dbReference type="EMBL" id="QWGR01000005">
    <property type="protein sequence ID" value="RIJ48406.1"/>
    <property type="molecule type" value="Genomic_DNA"/>
</dbReference>
<sequence length="461" mass="53120">MLSKVRKPMVGLLSYKKNNYIHKIFSRMKQLVLFVALLLAYSLSFAQETAIDAFLKAQPEIKSVEKIEGNDFFTSTYKIMVEQPLDHEHLEKGTFLQRVFVADKSQEGPVVFITEGYGAAYAGSPRYVNELSPMLGASQICVEHRYFGDSWPEPLNWDYLTVKNAAADHHRIVQIMKKYYGGKWVNTGISKGGQTVVYHRWLYPDDVDVSIPYVAPLNFGVEDGRHEPFIANIPGTAEQRKKILEFQTEILKNRTVYLPKLKAFCEQQKFTFRISMDEVLDYCVLEYPFALWQWGNLVNQVPAADQDADSLFEHLMIVSNPSYFAIEGMEGIQSFFVQAARELGYYGYDTRPFKRYLSIKSAKNYLPKIFLPDDLKIRYDKKIAKQVKKFIDTTDAKILFVYGGWDPWFASGFEVPQKNNLLRIVKEGGSHSARINNLPEAQKKIVKQTLEDWLQMKVNIE</sequence>
<dbReference type="Gene3D" id="3.40.50.1820">
    <property type="entry name" value="alpha/beta hydrolase"/>
    <property type="match status" value="1"/>
</dbReference>
<evidence type="ECO:0000256" key="3">
    <source>
        <dbReference type="ARBA" id="ARBA00022801"/>
    </source>
</evidence>
<dbReference type="GO" id="GO:0004177">
    <property type="term" value="F:aminopeptidase activity"/>
    <property type="evidence" value="ECO:0007669"/>
    <property type="project" value="UniProtKB-KW"/>
</dbReference>
<dbReference type="SUPFAM" id="SSF53474">
    <property type="entry name" value="alpha/beta-Hydrolases"/>
    <property type="match status" value="1"/>
</dbReference>
<dbReference type="Proteomes" id="UP000265926">
    <property type="component" value="Unassembled WGS sequence"/>
</dbReference>
<dbReference type="AlphaFoldDB" id="A0A399SWH9"/>
<comment type="caution">
    <text evidence="4">The sequence shown here is derived from an EMBL/GenBank/DDBJ whole genome shotgun (WGS) entry which is preliminary data.</text>
</comment>
<keyword evidence="3" id="KW-0378">Hydrolase</keyword>
<protein>
    <submittedName>
        <fullName evidence="4">Aminopeptidase</fullName>
    </submittedName>
</protein>
<evidence type="ECO:0000313" key="5">
    <source>
        <dbReference type="Proteomes" id="UP000265926"/>
    </source>
</evidence>
<dbReference type="PANTHER" id="PTHR11010:SF38">
    <property type="entry name" value="LYSOSOMAL PRO-X CARBOXYPEPTIDASE"/>
    <property type="match status" value="1"/>
</dbReference>
<dbReference type="InterPro" id="IPR008761">
    <property type="entry name" value="Peptidase_S37"/>
</dbReference>
<dbReference type="GO" id="GO:0008239">
    <property type="term" value="F:dipeptidyl-peptidase activity"/>
    <property type="evidence" value="ECO:0007669"/>
    <property type="project" value="TreeGrafter"/>
</dbReference>
<evidence type="ECO:0000256" key="1">
    <source>
        <dbReference type="ARBA" id="ARBA00022670"/>
    </source>
</evidence>
<proteinExistence type="predicted"/>
<dbReference type="ESTHER" id="9bact-a0a399swh9">
    <property type="family name" value="Peptidase_S37"/>
</dbReference>
<keyword evidence="4" id="KW-0031">Aminopeptidase</keyword>
<evidence type="ECO:0000256" key="2">
    <source>
        <dbReference type="ARBA" id="ARBA00022729"/>
    </source>
</evidence>
<keyword evidence="5" id="KW-1185">Reference proteome</keyword>
<dbReference type="InterPro" id="IPR029058">
    <property type="entry name" value="AB_hydrolase_fold"/>
</dbReference>
<reference evidence="4 5" key="1">
    <citation type="submission" date="2018-08" db="EMBL/GenBank/DDBJ databases">
        <title>Pallidiluteibacterium maritimus gen. nov., sp. nov., isolated from coastal sediment.</title>
        <authorList>
            <person name="Zhou L.Y."/>
        </authorList>
    </citation>
    <scope>NUCLEOTIDE SEQUENCE [LARGE SCALE GENOMIC DNA]</scope>
    <source>
        <strain evidence="4 5">XSD2</strain>
    </source>
</reference>
<dbReference type="Pfam" id="PF05576">
    <property type="entry name" value="Peptidase_S37"/>
    <property type="match status" value="1"/>
</dbReference>
<keyword evidence="1" id="KW-0645">Protease</keyword>
<dbReference type="GO" id="GO:0006508">
    <property type="term" value="P:proteolysis"/>
    <property type="evidence" value="ECO:0007669"/>
    <property type="project" value="UniProtKB-KW"/>
</dbReference>
<name>A0A399SWH9_9BACT</name>
<evidence type="ECO:0000313" key="4">
    <source>
        <dbReference type="EMBL" id="RIJ48406.1"/>
    </source>
</evidence>
<organism evidence="4 5">
    <name type="scientific">Maribellus luteus</name>
    <dbReference type="NCBI Taxonomy" id="2305463"/>
    <lineage>
        <taxon>Bacteria</taxon>
        <taxon>Pseudomonadati</taxon>
        <taxon>Bacteroidota</taxon>
        <taxon>Bacteroidia</taxon>
        <taxon>Marinilabiliales</taxon>
        <taxon>Prolixibacteraceae</taxon>
        <taxon>Maribellus</taxon>
    </lineage>
</organism>
<keyword evidence="2" id="KW-0732">Signal</keyword>
<dbReference type="PANTHER" id="PTHR11010">
    <property type="entry name" value="PROTEASE S28 PRO-X CARBOXYPEPTIDASE-RELATED"/>
    <property type="match status" value="1"/>
</dbReference>
<accession>A0A399SWH9</accession>